<evidence type="ECO:0000256" key="1">
    <source>
        <dbReference type="ARBA" id="ARBA00022723"/>
    </source>
</evidence>
<keyword evidence="8" id="KW-1185">Reference proteome</keyword>
<dbReference type="InParanoid" id="A0A0G4FPR8"/>
<organism evidence="7 8">
    <name type="scientific">Vitrella brassicaformis (strain CCMP3155)</name>
    <dbReference type="NCBI Taxonomy" id="1169540"/>
    <lineage>
        <taxon>Eukaryota</taxon>
        <taxon>Sar</taxon>
        <taxon>Alveolata</taxon>
        <taxon>Colpodellida</taxon>
        <taxon>Vitrellaceae</taxon>
        <taxon>Vitrella</taxon>
    </lineage>
</organism>
<dbReference type="Proteomes" id="UP000041254">
    <property type="component" value="Unassembled WGS sequence"/>
</dbReference>
<proteinExistence type="predicted"/>
<evidence type="ECO:0000256" key="4">
    <source>
        <dbReference type="PROSITE-ProRule" id="PRU00134"/>
    </source>
</evidence>
<dbReference type="OrthoDB" id="9922773at2759"/>
<dbReference type="AlphaFoldDB" id="A0A0G4FPR8"/>
<evidence type="ECO:0000313" key="7">
    <source>
        <dbReference type="EMBL" id="CEM16458.1"/>
    </source>
</evidence>
<evidence type="ECO:0000313" key="8">
    <source>
        <dbReference type="Proteomes" id="UP000041254"/>
    </source>
</evidence>
<evidence type="ECO:0000256" key="3">
    <source>
        <dbReference type="ARBA" id="ARBA00022833"/>
    </source>
</evidence>
<dbReference type="PROSITE" id="PS50865">
    <property type="entry name" value="ZF_MYND_2"/>
    <property type="match status" value="1"/>
</dbReference>
<evidence type="ECO:0000259" key="6">
    <source>
        <dbReference type="PROSITE" id="PS50865"/>
    </source>
</evidence>
<dbReference type="EMBL" id="CDMY01000477">
    <property type="protein sequence ID" value="CEM16458.1"/>
    <property type="molecule type" value="Genomic_DNA"/>
</dbReference>
<dbReference type="Gene3D" id="6.10.140.2220">
    <property type="match status" value="1"/>
</dbReference>
<dbReference type="VEuPathDB" id="CryptoDB:Vbra_755"/>
<reference evidence="7 8" key="1">
    <citation type="submission" date="2014-11" db="EMBL/GenBank/DDBJ databases">
        <authorList>
            <person name="Zhu J."/>
            <person name="Qi W."/>
            <person name="Song R."/>
        </authorList>
    </citation>
    <scope>NUCLEOTIDE SEQUENCE [LARGE SCALE GENOMIC DNA]</scope>
</reference>
<evidence type="ECO:0000256" key="2">
    <source>
        <dbReference type="ARBA" id="ARBA00022771"/>
    </source>
</evidence>
<keyword evidence="1" id="KW-0479">Metal-binding</keyword>
<feature type="compositionally biased region" description="Polar residues" evidence="5">
    <location>
        <begin position="49"/>
        <end position="58"/>
    </location>
</feature>
<name>A0A0G4FPR8_VITBC</name>
<accession>A0A0G4FPR8</accession>
<feature type="domain" description="MYND-type" evidence="6">
    <location>
        <begin position="130"/>
        <end position="172"/>
    </location>
</feature>
<protein>
    <recommendedName>
        <fullName evidence="6">MYND-type domain-containing protein</fullName>
    </recommendedName>
</protein>
<sequence>MSGKPIDYSRWDNLDLSDSSDDEGPTAGVSRAMAAMAVDKQKKQQQQQPEVTASSDVPFTSAEMPGHKVPLSQQKEANQPGSTAASSSAASPRVAGATDGDTMPFNYDEMPGYKVHHLNASAAYPSPKRCGMCGKSPPAVLSLSDCNGCHLISYCGKECQIQHWRAKHKKVCQATAGLPPYRRAHVTRIKYIGGMMDDDEFYELQRRREDQIISEVASHPVEKVLLAFKVDLLNGTYLDIVLVWSVDDEECHPSTAVEGAMAYPSRQGRPALIICPSFRLARLSMEDTTRFKDLSGLSTESARSLYASVVSVVSKAIEDVIYKIVAKTNGRVPPPILPFIKTDSFLEPLFWANKAASITIRGSSTSSPAFCRPALRPSSVRAGGSSVRASSAE</sequence>
<gene>
    <name evidence="7" type="ORF">Vbra_755</name>
</gene>
<keyword evidence="3" id="KW-0862">Zinc</keyword>
<keyword evidence="2 4" id="KW-0863">Zinc-finger</keyword>
<dbReference type="InterPro" id="IPR002893">
    <property type="entry name" value="Znf_MYND"/>
</dbReference>
<feature type="region of interest" description="Disordered" evidence="5">
    <location>
        <begin position="1"/>
        <end position="97"/>
    </location>
</feature>
<dbReference type="Pfam" id="PF01753">
    <property type="entry name" value="zf-MYND"/>
    <property type="match status" value="1"/>
</dbReference>
<dbReference type="PhylomeDB" id="A0A0G4FPR8"/>
<dbReference type="SUPFAM" id="SSF144232">
    <property type="entry name" value="HIT/MYND zinc finger-like"/>
    <property type="match status" value="1"/>
</dbReference>
<feature type="compositionally biased region" description="Polar residues" evidence="5">
    <location>
        <begin position="71"/>
        <end position="83"/>
    </location>
</feature>
<dbReference type="GO" id="GO:0008270">
    <property type="term" value="F:zinc ion binding"/>
    <property type="evidence" value="ECO:0007669"/>
    <property type="project" value="UniProtKB-KW"/>
</dbReference>
<evidence type="ECO:0000256" key="5">
    <source>
        <dbReference type="SAM" id="MobiDB-lite"/>
    </source>
</evidence>
<dbReference type="PROSITE" id="PS01360">
    <property type="entry name" value="ZF_MYND_1"/>
    <property type="match status" value="1"/>
</dbReference>